<dbReference type="InterPro" id="IPR050091">
    <property type="entry name" value="PKS_NRPS_Biosynth_Enz"/>
</dbReference>
<evidence type="ECO:0000259" key="6">
    <source>
        <dbReference type="PROSITE" id="PS50075"/>
    </source>
</evidence>
<dbReference type="SMART" id="SM00822">
    <property type="entry name" value="PKS_KR"/>
    <property type="match status" value="1"/>
</dbReference>
<dbReference type="GO" id="GO:0006633">
    <property type="term" value="P:fatty acid biosynthetic process"/>
    <property type="evidence" value="ECO:0007669"/>
    <property type="project" value="InterPro"/>
</dbReference>
<evidence type="ECO:0000256" key="2">
    <source>
        <dbReference type="ARBA" id="ARBA00022553"/>
    </source>
</evidence>
<dbReference type="Gene3D" id="3.40.47.10">
    <property type="match status" value="1"/>
</dbReference>
<dbReference type="GO" id="GO:0004315">
    <property type="term" value="F:3-oxoacyl-[acyl-carrier-protein] synthase activity"/>
    <property type="evidence" value="ECO:0007669"/>
    <property type="project" value="InterPro"/>
</dbReference>
<dbReference type="Pfam" id="PF00109">
    <property type="entry name" value="ketoacyl-synt"/>
    <property type="match status" value="1"/>
</dbReference>
<dbReference type="InterPro" id="IPR016035">
    <property type="entry name" value="Acyl_Trfase/lysoPLipase"/>
</dbReference>
<reference evidence="10" key="1">
    <citation type="submission" date="2016-06" db="EMBL/GenBank/DDBJ databases">
        <authorList>
            <person name="Varghese N."/>
            <person name="Submissions Spin"/>
        </authorList>
    </citation>
    <scope>NUCLEOTIDE SEQUENCE [LARGE SCALE GENOMIC DNA]</scope>
    <source>
        <strain evidence="10">DSM 44983</strain>
    </source>
</reference>
<dbReference type="InterPro" id="IPR036736">
    <property type="entry name" value="ACP-like_sf"/>
</dbReference>
<feature type="region of interest" description="Disordered" evidence="5">
    <location>
        <begin position="1704"/>
        <end position="1725"/>
    </location>
</feature>
<proteinExistence type="predicted"/>
<evidence type="ECO:0000313" key="10">
    <source>
        <dbReference type="Proteomes" id="UP000198226"/>
    </source>
</evidence>
<dbReference type="Pfam" id="PF16197">
    <property type="entry name" value="KAsynt_C_assoc"/>
    <property type="match status" value="1"/>
</dbReference>
<dbReference type="Pfam" id="PF21089">
    <property type="entry name" value="PKS_DH_N"/>
    <property type="match status" value="1"/>
</dbReference>
<dbReference type="OrthoDB" id="9778690at2"/>
<feature type="domain" description="Carrier" evidence="6">
    <location>
        <begin position="1617"/>
        <end position="1699"/>
    </location>
</feature>
<feature type="active site" description="Proton acceptor; for dehydratase activity" evidence="4">
    <location>
        <position position="933"/>
    </location>
</feature>
<dbReference type="Gene3D" id="1.10.1200.10">
    <property type="entry name" value="ACP-like"/>
    <property type="match status" value="1"/>
</dbReference>
<dbReference type="SUPFAM" id="SSF53901">
    <property type="entry name" value="Thiolase-like"/>
    <property type="match status" value="1"/>
</dbReference>
<gene>
    <name evidence="9" type="ORF">GA0070623_1515</name>
</gene>
<dbReference type="SMART" id="SM01294">
    <property type="entry name" value="PKS_PP_betabranch"/>
    <property type="match status" value="1"/>
</dbReference>
<name>A0A1C5HPB4_9ACTN</name>
<feature type="domain" description="Ketosynthase family 3 (KS3)" evidence="7">
    <location>
        <begin position="10"/>
        <end position="435"/>
    </location>
</feature>
<dbReference type="PROSITE" id="PS52004">
    <property type="entry name" value="KS3_2"/>
    <property type="match status" value="1"/>
</dbReference>
<dbReference type="InterPro" id="IPR014031">
    <property type="entry name" value="Ketoacyl_synth_C"/>
</dbReference>
<feature type="domain" description="PKS/mFAS DH" evidence="8">
    <location>
        <begin position="901"/>
        <end position="1164"/>
    </location>
</feature>
<dbReference type="CDD" id="cd00833">
    <property type="entry name" value="PKS"/>
    <property type="match status" value="1"/>
</dbReference>
<dbReference type="InterPro" id="IPR016036">
    <property type="entry name" value="Malonyl_transacylase_ACP-bd"/>
</dbReference>
<dbReference type="Gene3D" id="3.40.366.10">
    <property type="entry name" value="Malonyl-Coenzyme A Acyl Carrier Protein, domain 2"/>
    <property type="match status" value="1"/>
</dbReference>
<dbReference type="PANTHER" id="PTHR43775:SF37">
    <property type="entry name" value="SI:DKEY-61P9.11"/>
    <property type="match status" value="1"/>
</dbReference>
<dbReference type="SMART" id="SM00826">
    <property type="entry name" value="PKS_DH"/>
    <property type="match status" value="1"/>
</dbReference>
<dbReference type="InterPro" id="IPR049552">
    <property type="entry name" value="PKS_DH_N"/>
</dbReference>
<sequence>MTGPTDPRPAAPVAVVGVGCRLPGDVYGPEQFWDLLGGRRSTVGDVPWERWAPYAAHGAEFTSAMRRAIARGNFITGIEEFDTEFFGITPREAELMDPQQRILLEVTWEALEHAGIVPRTLAGTDAGVFVGLCSGDYGSRLLEDLPGIEAWTGIGAASCATANRISHVLDLRGPSIAVDTACSASLVAVHLACQSLRLAESTVAIAAGVNLIASPGQSLTLGAAGALAPDGRSKPFDASADGYGRGEGCGVVVLKLLADAERDGDRVLAVVRGSAVNQDGHTNGIMAPCGAAQEHVMVRACAQAGIDPATVDYVEAHGTGTRLGDPMEASAVSAVYGAGRTDDEPCLVGSVKSNIGHLEGAAGVASVIKTTLALRHAVVPATLLPTGPNPEIPWADSGLRLAESAERWPRRPHPRRAGVSGFGYGGTVAHLVMEQAPETTAGPDPRDDDEVRLYPLSAAGGAALRQAAAELADHVASADVPLRAVGRTLARHRTHQSHRAGIVAGDRAELVTGLRLLAADRPADGVVTGVVRPGPTPRRRLVWVFSGHGSHWSGMGRELLATEPEFARVVDVLDPVFAAESGFTARELIRSGTFETVDRIQPMIFAMQVGLAALWRSRGVTPDAVIGHSMGEVAAAVTCGLLSVEEGARVSCWRSRLLTRAEGRGDMVMVSLPFDQAAQRLAGRADLSPAIAASPVSTVLAGDLPAVQEVLDSWPSEGIEARRVSARIAFHSPHMDPLLEELTQLCAGLRPGRPTIPMYSTALPDPRTVPSSDGPYWATNLRQPVRLAAAVGAAAEDGFDAFLEVSAHPLIAHSVGETLAEQGMDEAFTGISLRRNRPEARTWLAAVAAAHCAGVGVDWSGLQPGGFLTDLPTTAWQRRRLWRETSDGTQTRQRGHDVGSYTLLGTRQTIAGSPTVVWRTGLDDDNRPYPGSHALNGVEIVPASVLVGTFMAAGADAGGRPAHLGGLVMRQPLITNDHREIQVVRDGGALRLASRSPAGDTWLLNAQAEIATDVDLDGGPIAPGVGDDTGFADPGLVRERLAAVGVPATGFEWTVQRLRRGAGVLVAEVKAPHGRTGAGSWAVAFDAVMSIAPAVFPGAPLLRMAVDTDLIAVDGDAPETVTVTVVLADERLGVTHAVVTDPAGRRVARVDGLRYAEIGETAPATDARRAVHTTTWRSPDAPAARPVTRTVVLVGSGLAGLAGGLSAAGVTCHTATDATGVEALAPLLDGTAEVLVSLVDHVRPVSVATGLAQRELDAVAEAVCRLPQERRPRLWCLTSGVRDSSHSAHIRQAPLWGLVRTLRAGRPGLRVAAVDLGPTWDGSAAEAFLAALDGAADEDVVALDADGPAVPRLTRVDLDGTGVPPPVRADGTYAVVGAFTPAGIAAAHWLAGLGAGRLVLLDEQALPPRAQWDSTGDRRAEIAAVRTLEGRGVAVVTAPVDAAAWARTGSLVPEVWDLPPVRGVVYAASDTPAPDLRASLAVIDSLHAAHPPQALDFLLFTVPLEARVSPEPGDARAAVAPYVDSLTAHRVASGCRGTWSIGWPTGDLPGTGAVDPGLLFEAVGHAFGHGPGAYTVVSPTSGDEPRPPLLAALTGVEGPAGDGPADAGDPGTGDLDGLPPDELHRVVADEADRLIAGEMRLSAGELDRRRPLVEQGMDSVMTVVVRRRLQRRFGHDLPTTLLWQQPTVAAIAGFITELLLAARPGSGDGTARPGSGDGEILAKGA</sequence>
<keyword evidence="2" id="KW-0597">Phosphoprotein</keyword>
<dbReference type="InterPro" id="IPR016039">
    <property type="entry name" value="Thiolase-like"/>
</dbReference>
<dbReference type="InterPro" id="IPR057326">
    <property type="entry name" value="KR_dom"/>
</dbReference>
<organism evidence="9 10">
    <name type="scientific">Micromonospora rifamycinica</name>
    <dbReference type="NCBI Taxonomy" id="291594"/>
    <lineage>
        <taxon>Bacteria</taxon>
        <taxon>Bacillati</taxon>
        <taxon>Actinomycetota</taxon>
        <taxon>Actinomycetes</taxon>
        <taxon>Micromonosporales</taxon>
        <taxon>Micromonosporaceae</taxon>
        <taxon>Micromonospora</taxon>
    </lineage>
</organism>
<feature type="region of interest" description="Disordered" evidence="5">
    <location>
        <begin position="1593"/>
        <end position="1617"/>
    </location>
</feature>
<dbReference type="InterPro" id="IPR014030">
    <property type="entry name" value="Ketoacyl_synth_N"/>
</dbReference>
<evidence type="ECO:0000259" key="8">
    <source>
        <dbReference type="PROSITE" id="PS52019"/>
    </source>
</evidence>
<evidence type="ECO:0000256" key="5">
    <source>
        <dbReference type="SAM" id="MobiDB-lite"/>
    </source>
</evidence>
<dbReference type="InterPro" id="IPR009081">
    <property type="entry name" value="PP-bd_ACP"/>
</dbReference>
<dbReference type="InterPro" id="IPR042104">
    <property type="entry name" value="PKS_dehydratase_sf"/>
</dbReference>
<keyword evidence="10" id="KW-1185">Reference proteome</keyword>
<dbReference type="Pfam" id="PF00550">
    <property type="entry name" value="PP-binding"/>
    <property type="match status" value="1"/>
</dbReference>
<feature type="compositionally biased region" description="Low complexity" evidence="5">
    <location>
        <begin position="1602"/>
        <end position="1617"/>
    </location>
</feature>
<dbReference type="SMART" id="SM00825">
    <property type="entry name" value="PKS_KS"/>
    <property type="match status" value="1"/>
</dbReference>
<dbReference type="SMART" id="SM00827">
    <property type="entry name" value="PKS_AT"/>
    <property type="match status" value="1"/>
</dbReference>
<keyword evidence="1" id="KW-0596">Phosphopantetheine</keyword>
<dbReference type="Gene3D" id="3.10.129.110">
    <property type="entry name" value="Polyketide synthase dehydratase"/>
    <property type="match status" value="1"/>
</dbReference>
<feature type="region of interest" description="C-terminal hotdog fold" evidence="4">
    <location>
        <begin position="1029"/>
        <end position="1164"/>
    </location>
</feature>
<dbReference type="SMART" id="SM00823">
    <property type="entry name" value="PKS_PP"/>
    <property type="match status" value="1"/>
</dbReference>
<accession>A0A1C5HPB4</accession>
<dbReference type="PANTHER" id="PTHR43775">
    <property type="entry name" value="FATTY ACID SYNTHASE"/>
    <property type="match status" value="1"/>
</dbReference>
<dbReference type="InterPro" id="IPR014043">
    <property type="entry name" value="Acyl_transferase_dom"/>
</dbReference>
<dbReference type="FunFam" id="3.40.47.10:FF:000019">
    <property type="entry name" value="Polyketide synthase type I"/>
    <property type="match status" value="1"/>
</dbReference>
<dbReference type="Proteomes" id="UP000198226">
    <property type="component" value="Chromosome I"/>
</dbReference>
<dbReference type="GO" id="GO:0004312">
    <property type="term" value="F:fatty acid synthase activity"/>
    <property type="evidence" value="ECO:0007669"/>
    <property type="project" value="TreeGrafter"/>
</dbReference>
<dbReference type="InterPro" id="IPR001227">
    <property type="entry name" value="Ac_transferase_dom_sf"/>
</dbReference>
<feature type="active site" description="Proton donor; for dehydratase activity" evidence="4">
    <location>
        <position position="1086"/>
    </location>
</feature>
<evidence type="ECO:0000313" key="9">
    <source>
        <dbReference type="EMBL" id="SCG47854.1"/>
    </source>
</evidence>
<dbReference type="Pfam" id="PF00698">
    <property type="entry name" value="Acyl_transf_1"/>
    <property type="match status" value="1"/>
</dbReference>
<dbReference type="SUPFAM" id="SSF52151">
    <property type="entry name" value="FabD/lysophospholipase-like"/>
    <property type="match status" value="1"/>
</dbReference>
<dbReference type="InterPro" id="IPR018201">
    <property type="entry name" value="Ketoacyl_synth_AS"/>
</dbReference>
<dbReference type="InterPro" id="IPR020807">
    <property type="entry name" value="PKS_DH"/>
</dbReference>
<dbReference type="InterPro" id="IPR036291">
    <property type="entry name" value="NAD(P)-bd_dom_sf"/>
</dbReference>
<dbReference type="InterPro" id="IPR032821">
    <property type="entry name" value="PKS_assoc"/>
</dbReference>
<keyword evidence="3" id="KW-0808">Transferase</keyword>
<evidence type="ECO:0000259" key="7">
    <source>
        <dbReference type="PROSITE" id="PS52004"/>
    </source>
</evidence>
<dbReference type="GO" id="GO:0031177">
    <property type="term" value="F:phosphopantetheine binding"/>
    <property type="evidence" value="ECO:0007669"/>
    <property type="project" value="InterPro"/>
</dbReference>
<dbReference type="EMBL" id="LT607752">
    <property type="protein sequence ID" value="SCG47854.1"/>
    <property type="molecule type" value="Genomic_DNA"/>
</dbReference>
<dbReference type="PROSITE" id="PS00606">
    <property type="entry name" value="KS3_1"/>
    <property type="match status" value="1"/>
</dbReference>
<evidence type="ECO:0000256" key="3">
    <source>
        <dbReference type="ARBA" id="ARBA00022679"/>
    </source>
</evidence>
<dbReference type="InterPro" id="IPR020841">
    <property type="entry name" value="PKS_Beta-ketoAc_synthase_dom"/>
</dbReference>
<dbReference type="SUPFAM" id="SSF47336">
    <property type="entry name" value="ACP-like"/>
    <property type="match status" value="1"/>
</dbReference>
<dbReference type="SUPFAM" id="SSF51735">
    <property type="entry name" value="NAD(P)-binding Rossmann-fold domains"/>
    <property type="match status" value="1"/>
</dbReference>
<feature type="region of interest" description="N-terminal hotdog fold" evidence="4">
    <location>
        <begin position="901"/>
        <end position="1017"/>
    </location>
</feature>
<dbReference type="InterPro" id="IPR020806">
    <property type="entry name" value="PKS_PP-bd"/>
</dbReference>
<dbReference type="PROSITE" id="PS52019">
    <property type="entry name" value="PKS_MFAS_DH"/>
    <property type="match status" value="1"/>
</dbReference>
<protein>
    <submittedName>
        <fullName evidence="9">6-methylsalicylic acid synthase</fullName>
    </submittedName>
</protein>
<dbReference type="Pfam" id="PF02801">
    <property type="entry name" value="Ketoacyl-synt_C"/>
    <property type="match status" value="1"/>
</dbReference>
<evidence type="ECO:0000256" key="1">
    <source>
        <dbReference type="ARBA" id="ARBA00022450"/>
    </source>
</evidence>
<dbReference type="InterPro" id="IPR049900">
    <property type="entry name" value="PKS_mFAS_DH"/>
</dbReference>
<dbReference type="Pfam" id="PF08659">
    <property type="entry name" value="KR"/>
    <property type="match status" value="1"/>
</dbReference>
<dbReference type="Gene3D" id="3.40.50.720">
    <property type="entry name" value="NAD(P)-binding Rossmann-like Domain"/>
    <property type="match status" value="1"/>
</dbReference>
<dbReference type="InterPro" id="IPR013968">
    <property type="entry name" value="PKS_KR"/>
</dbReference>
<evidence type="ECO:0000256" key="4">
    <source>
        <dbReference type="PROSITE-ProRule" id="PRU01363"/>
    </source>
</evidence>
<dbReference type="SUPFAM" id="SSF55048">
    <property type="entry name" value="Probable ACP-binding domain of malonyl-CoA ACP transacylase"/>
    <property type="match status" value="1"/>
</dbReference>
<dbReference type="Gene3D" id="3.30.70.3290">
    <property type="match status" value="1"/>
</dbReference>
<dbReference type="PROSITE" id="PS50075">
    <property type="entry name" value="CARRIER"/>
    <property type="match status" value="1"/>
</dbReference>